<feature type="repeat" description="TNFR-Cys" evidence="6">
    <location>
        <begin position="84"/>
        <end position="123"/>
    </location>
</feature>
<dbReference type="Gene3D" id="1.10.533.10">
    <property type="entry name" value="Death Domain, Fas"/>
    <property type="match status" value="1"/>
</dbReference>
<protein>
    <submittedName>
        <fullName evidence="12">Tumor necrosis factor receptor superfamily member 1A-like</fullName>
    </submittedName>
</protein>
<evidence type="ECO:0000256" key="8">
    <source>
        <dbReference type="SAM" id="SignalP"/>
    </source>
</evidence>
<dbReference type="AlphaFoldDB" id="A0A9F2NVM5"/>
<evidence type="ECO:0000256" key="1">
    <source>
        <dbReference type="ARBA" id="ARBA00022703"/>
    </source>
</evidence>
<feature type="repeat" description="TNFR-Cys" evidence="6">
    <location>
        <begin position="41"/>
        <end position="83"/>
    </location>
</feature>
<dbReference type="GO" id="GO:0006915">
    <property type="term" value="P:apoptotic process"/>
    <property type="evidence" value="ECO:0007669"/>
    <property type="project" value="UniProtKB-KW"/>
</dbReference>
<dbReference type="InterPro" id="IPR001368">
    <property type="entry name" value="TNFR/NGFR_Cys_rich_reg"/>
</dbReference>
<keyword evidence="4 6" id="KW-1015">Disulfide bond</keyword>
<evidence type="ECO:0000256" key="4">
    <source>
        <dbReference type="ARBA" id="ARBA00023157"/>
    </source>
</evidence>
<dbReference type="GO" id="GO:0005031">
    <property type="term" value="F:tumor necrosis factor receptor activity"/>
    <property type="evidence" value="ECO:0007669"/>
    <property type="project" value="TreeGrafter"/>
</dbReference>
<dbReference type="SMART" id="SM00005">
    <property type="entry name" value="DEATH"/>
    <property type="match status" value="1"/>
</dbReference>
<dbReference type="RefSeq" id="XP_007424237.3">
    <property type="nucleotide sequence ID" value="XM_007424175.3"/>
</dbReference>
<sequence>RLFESFNFSDFLIHLVVSFHFPGTYVEEHCSGPDKATKCSKCPEGAFMSQQNYLQKCFGCQRCRSSFQQITQSNCTHRQNTVCGCGDNQYKTTRNPEFLCKNCSDCQNGKIRQRCTTYSDTICECHFGFFLQADQNKCVPCSRCNKEDCKELCEAVKPIISPPNSTELVFVLSFLIAILGFGFVLLLACVFIKKYFPERQYFSSCTSTSQQPKKQLASKTADKAKNSLLDIKEDKVWGTAQVLPLGQGQGQELPDCIKSARETPISDCPVVLYTVVDRVPMSRWKEFVRYLGLSENTIERIFMEQRHVRDAQYEMLKEWRLLANRDATVQRISQVLSQMELSGCSEVIQEALAKQ</sequence>
<keyword evidence="7" id="KW-0812">Transmembrane</keyword>
<dbReference type="PANTHER" id="PTHR46861">
    <property type="entry name" value="TUMOR NECROSIS FACTOR RECEPTOR SUPERFAMILY MEMBER 1A"/>
    <property type="match status" value="1"/>
</dbReference>
<dbReference type="OMA" id="IWNAHKV"/>
<dbReference type="SMART" id="SM00208">
    <property type="entry name" value="TNFR"/>
    <property type="match status" value="3"/>
</dbReference>
<feature type="disulfide bond" evidence="6">
    <location>
        <begin position="42"/>
        <end position="57"/>
    </location>
</feature>
<proteinExistence type="predicted"/>
<dbReference type="Pfam" id="PF00531">
    <property type="entry name" value="Death"/>
    <property type="match status" value="1"/>
</dbReference>
<keyword evidence="7" id="KW-1133">Transmembrane helix</keyword>
<keyword evidence="7" id="KW-0472">Membrane</keyword>
<evidence type="ECO:0000259" key="10">
    <source>
        <dbReference type="PROSITE" id="PS50050"/>
    </source>
</evidence>
<keyword evidence="11" id="KW-1185">Reference proteome</keyword>
<evidence type="ECO:0000313" key="11">
    <source>
        <dbReference type="Proteomes" id="UP000695026"/>
    </source>
</evidence>
<evidence type="ECO:0000256" key="6">
    <source>
        <dbReference type="PROSITE-ProRule" id="PRU00206"/>
    </source>
</evidence>
<dbReference type="Proteomes" id="UP000695026">
    <property type="component" value="Unplaced"/>
</dbReference>
<evidence type="ECO:0000256" key="5">
    <source>
        <dbReference type="ARBA" id="ARBA00023180"/>
    </source>
</evidence>
<dbReference type="PROSITE" id="PS50017">
    <property type="entry name" value="DEATH_DOMAIN"/>
    <property type="match status" value="1"/>
</dbReference>
<dbReference type="Gene3D" id="2.10.50.10">
    <property type="entry name" value="Tumor Necrosis Factor Receptor, subunit A, domain 2"/>
    <property type="match status" value="2"/>
</dbReference>
<dbReference type="PROSITE" id="PS00652">
    <property type="entry name" value="TNFR_NGFR_1"/>
    <property type="match status" value="1"/>
</dbReference>
<keyword evidence="1" id="KW-0053">Apoptosis</keyword>
<dbReference type="Pfam" id="PF00020">
    <property type="entry name" value="TNFR_c6"/>
    <property type="match status" value="1"/>
</dbReference>
<dbReference type="KEGG" id="pbi:103049228"/>
<dbReference type="InterPro" id="IPR052493">
    <property type="entry name" value="TNFRSF1A"/>
</dbReference>
<feature type="disulfide bond" evidence="6">
    <location>
        <begin position="85"/>
        <end position="100"/>
    </location>
</feature>
<dbReference type="PROSITE" id="PS50050">
    <property type="entry name" value="TNFR_NGFR_2"/>
    <property type="match status" value="2"/>
</dbReference>
<feature type="domain" description="Death" evidence="9">
    <location>
        <begin position="269"/>
        <end position="352"/>
    </location>
</feature>
<dbReference type="OrthoDB" id="9408020at2759"/>
<dbReference type="GeneID" id="103049228"/>
<feature type="domain" description="TNFR-Cys" evidence="10">
    <location>
        <begin position="84"/>
        <end position="123"/>
    </location>
</feature>
<feature type="chain" id="PRO_5039900653" evidence="8">
    <location>
        <begin position="19"/>
        <end position="355"/>
    </location>
</feature>
<dbReference type="GO" id="GO:0045121">
    <property type="term" value="C:membrane raft"/>
    <property type="evidence" value="ECO:0007669"/>
    <property type="project" value="TreeGrafter"/>
</dbReference>
<feature type="domain" description="TNFR-Cys" evidence="10">
    <location>
        <begin position="41"/>
        <end position="83"/>
    </location>
</feature>
<dbReference type="GO" id="GO:0043120">
    <property type="term" value="F:tumor necrosis factor binding"/>
    <property type="evidence" value="ECO:0007669"/>
    <property type="project" value="TreeGrafter"/>
</dbReference>
<organism evidence="11 12">
    <name type="scientific">Python bivittatus</name>
    <name type="common">Burmese python</name>
    <name type="synonym">Python molurus bivittatus</name>
    <dbReference type="NCBI Taxonomy" id="176946"/>
    <lineage>
        <taxon>Eukaryota</taxon>
        <taxon>Metazoa</taxon>
        <taxon>Chordata</taxon>
        <taxon>Craniata</taxon>
        <taxon>Vertebrata</taxon>
        <taxon>Euteleostomi</taxon>
        <taxon>Lepidosauria</taxon>
        <taxon>Squamata</taxon>
        <taxon>Bifurcata</taxon>
        <taxon>Unidentata</taxon>
        <taxon>Episquamata</taxon>
        <taxon>Toxicofera</taxon>
        <taxon>Serpentes</taxon>
        <taxon>Henophidia</taxon>
        <taxon>Pythonidae</taxon>
        <taxon>Python</taxon>
    </lineage>
</organism>
<feature type="signal peptide" evidence="8">
    <location>
        <begin position="1"/>
        <end position="18"/>
    </location>
</feature>
<name>A0A9F2NVM5_PYTBI</name>
<dbReference type="GO" id="GO:0006954">
    <property type="term" value="P:inflammatory response"/>
    <property type="evidence" value="ECO:0007669"/>
    <property type="project" value="TreeGrafter"/>
</dbReference>
<comment type="caution">
    <text evidence="6">Lacks conserved residue(s) required for the propagation of feature annotation.</text>
</comment>
<feature type="non-terminal residue" evidence="12">
    <location>
        <position position="1"/>
    </location>
</feature>
<dbReference type="CDD" id="cd08313">
    <property type="entry name" value="Death_TNFR1"/>
    <property type="match status" value="1"/>
</dbReference>
<dbReference type="SUPFAM" id="SSF57586">
    <property type="entry name" value="TNF receptor-like"/>
    <property type="match status" value="3"/>
</dbReference>
<feature type="transmembrane region" description="Helical" evidence="7">
    <location>
        <begin position="168"/>
        <end position="192"/>
    </location>
</feature>
<keyword evidence="2 8" id="KW-0732">Signal</keyword>
<reference evidence="12" key="1">
    <citation type="submission" date="2025-08" db="UniProtKB">
        <authorList>
            <consortium name="RefSeq"/>
        </authorList>
    </citation>
    <scope>IDENTIFICATION</scope>
    <source>
        <tissue evidence="12">Liver</tissue>
    </source>
</reference>
<gene>
    <name evidence="12" type="primary">LOC103049228</name>
</gene>
<evidence type="ECO:0000256" key="3">
    <source>
        <dbReference type="ARBA" id="ARBA00022737"/>
    </source>
</evidence>
<keyword evidence="5" id="KW-0325">Glycoprotein</keyword>
<evidence type="ECO:0000256" key="7">
    <source>
        <dbReference type="SAM" id="Phobius"/>
    </source>
</evidence>
<evidence type="ECO:0000256" key="2">
    <source>
        <dbReference type="ARBA" id="ARBA00022729"/>
    </source>
</evidence>
<dbReference type="InterPro" id="IPR000488">
    <property type="entry name" value="Death_dom"/>
</dbReference>
<dbReference type="InterPro" id="IPR011029">
    <property type="entry name" value="DEATH-like_dom_sf"/>
</dbReference>
<dbReference type="PANTHER" id="PTHR46861:SF1">
    <property type="entry name" value="TUMOR NECROSIS FACTOR RECEPTOR SUPERFAMILY MEMBER 1A"/>
    <property type="match status" value="1"/>
</dbReference>
<evidence type="ECO:0000313" key="12">
    <source>
        <dbReference type="RefSeq" id="XP_007424237.3"/>
    </source>
</evidence>
<evidence type="ECO:0000259" key="9">
    <source>
        <dbReference type="PROSITE" id="PS50017"/>
    </source>
</evidence>
<accession>A0A9F2NVM5</accession>
<dbReference type="InterPro" id="IPR033994">
    <property type="entry name" value="TNFRSF1A_death"/>
</dbReference>
<keyword evidence="3" id="KW-0677">Repeat</keyword>
<dbReference type="SUPFAM" id="SSF47986">
    <property type="entry name" value="DEATH domain"/>
    <property type="match status" value="1"/>
</dbReference>
<dbReference type="GO" id="GO:0043235">
    <property type="term" value="C:receptor complex"/>
    <property type="evidence" value="ECO:0007669"/>
    <property type="project" value="TreeGrafter"/>
</dbReference>